<evidence type="ECO:0000313" key="8">
    <source>
        <dbReference type="Proteomes" id="UP000722750"/>
    </source>
</evidence>
<keyword evidence="4 5" id="KW-0472">Membrane</keyword>
<evidence type="ECO:0000313" key="7">
    <source>
        <dbReference type="EMBL" id="MBS1259220.1"/>
    </source>
</evidence>
<dbReference type="InterPro" id="IPR050768">
    <property type="entry name" value="UPF0353/GerABKA_families"/>
</dbReference>
<evidence type="ECO:0000259" key="6">
    <source>
        <dbReference type="PROSITE" id="PS50234"/>
    </source>
</evidence>
<reference evidence="7" key="1">
    <citation type="journal article" date="2021" name="ISME J.">
        <title>Fine-scale metabolic discontinuity in a stratified prokaryote microbiome of a Red Sea deep halocline.</title>
        <authorList>
            <person name="Michoud G."/>
            <person name="Ngugi D.K."/>
            <person name="Barozzi A."/>
            <person name="Merlino G."/>
            <person name="Calleja M.L."/>
            <person name="Delgado-Huertas A."/>
            <person name="Moran X.A.G."/>
            <person name="Daffonchio D."/>
        </authorList>
    </citation>
    <scope>NUCLEOTIDE SEQUENCE</scope>
    <source>
        <strain evidence="7">SuakinDeep_MAG55_1</strain>
    </source>
</reference>
<dbReference type="Gene3D" id="3.40.50.410">
    <property type="entry name" value="von Willebrand factor, type A domain"/>
    <property type="match status" value="1"/>
</dbReference>
<dbReference type="EMBL" id="JAANXD010000085">
    <property type="protein sequence ID" value="MBS1259220.1"/>
    <property type="molecule type" value="Genomic_DNA"/>
</dbReference>
<evidence type="ECO:0000256" key="4">
    <source>
        <dbReference type="ARBA" id="ARBA00023136"/>
    </source>
</evidence>
<comment type="caution">
    <text evidence="7">The sequence shown here is derived from an EMBL/GenBank/DDBJ whole genome shotgun (WGS) entry which is preliminary data.</text>
</comment>
<keyword evidence="1" id="KW-1003">Cell membrane</keyword>
<dbReference type="PANTHER" id="PTHR22550:SF5">
    <property type="entry name" value="LEUCINE ZIPPER PROTEIN 4"/>
    <property type="match status" value="1"/>
</dbReference>
<dbReference type="InterPro" id="IPR002035">
    <property type="entry name" value="VWF_A"/>
</dbReference>
<name>A0A941W4B8_9BACT</name>
<dbReference type="InterPro" id="IPR036465">
    <property type="entry name" value="vWFA_dom_sf"/>
</dbReference>
<gene>
    <name evidence="7" type="ORF">MAG551_02287</name>
</gene>
<accession>A0A941W4B8</accession>
<feature type="domain" description="VWFA" evidence="6">
    <location>
        <begin position="90"/>
        <end position="264"/>
    </location>
</feature>
<dbReference type="SMART" id="SM00327">
    <property type="entry name" value="VWA"/>
    <property type="match status" value="1"/>
</dbReference>
<sequence>MKYENINYLYLLPLVFVMALAYIVFFRSRQNALQRFVQAELIDSIVMSVSRRKQIIKAVFVISAITFLIFSLVQPKWGYHWEDVERRGIDIVVAVDTSRSMLADDIKPNRLEAAKREIKDLIDIIDGDRVGLVAFAGTAFLQCPLTLDYGAFSLFLDDLDSRLIPVGGTSFGEAINKSMSAFSDKMKKHKAIVLITDGEDHQGNAMEMAKAAKEKGIIIYTVGVGKKEGAYIKVRDNKGREALLKDREGKVVKSRLDEVLLNKIALDTGGAYSPAYGIQWGLANIYTNLIAKMEEKQLGGRKIKLYENRYQIPLFIALILIVLESLIGERTRKRKTQIDRGI</sequence>
<dbReference type="AlphaFoldDB" id="A0A941W4B8"/>
<protein>
    <recommendedName>
        <fullName evidence="6">VWFA domain-containing protein</fullName>
    </recommendedName>
</protein>
<proteinExistence type="predicted"/>
<feature type="transmembrane region" description="Helical" evidence="5">
    <location>
        <begin position="310"/>
        <end position="327"/>
    </location>
</feature>
<dbReference type="SUPFAM" id="SSF53300">
    <property type="entry name" value="vWA-like"/>
    <property type="match status" value="1"/>
</dbReference>
<evidence type="ECO:0000256" key="2">
    <source>
        <dbReference type="ARBA" id="ARBA00022692"/>
    </source>
</evidence>
<evidence type="ECO:0000256" key="1">
    <source>
        <dbReference type="ARBA" id="ARBA00022475"/>
    </source>
</evidence>
<dbReference type="Proteomes" id="UP000722750">
    <property type="component" value="Unassembled WGS sequence"/>
</dbReference>
<feature type="transmembrane region" description="Helical" evidence="5">
    <location>
        <begin position="6"/>
        <end position="26"/>
    </location>
</feature>
<keyword evidence="3 5" id="KW-1133">Transmembrane helix</keyword>
<dbReference type="PANTHER" id="PTHR22550">
    <property type="entry name" value="SPORE GERMINATION PROTEIN"/>
    <property type="match status" value="1"/>
</dbReference>
<evidence type="ECO:0000256" key="3">
    <source>
        <dbReference type="ARBA" id="ARBA00022989"/>
    </source>
</evidence>
<dbReference type="PROSITE" id="PS50234">
    <property type="entry name" value="VWFA"/>
    <property type="match status" value="1"/>
</dbReference>
<organism evidence="7 8">
    <name type="scientific">Candidatus Scalindua arabica</name>
    <dbReference type="NCBI Taxonomy" id="1127984"/>
    <lineage>
        <taxon>Bacteria</taxon>
        <taxon>Pseudomonadati</taxon>
        <taxon>Planctomycetota</taxon>
        <taxon>Candidatus Brocadiia</taxon>
        <taxon>Candidatus Brocadiales</taxon>
        <taxon>Candidatus Scalinduaceae</taxon>
        <taxon>Candidatus Scalindua</taxon>
    </lineage>
</organism>
<dbReference type="Pfam" id="PF13519">
    <property type="entry name" value="VWA_2"/>
    <property type="match status" value="1"/>
</dbReference>
<evidence type="ECO:0000256" key="5">
    <source>
        <dbReference type="SAM" id="Phobius"/>
    </source>
</evidence>
<keyword evidence="2 5" id="KW-0812">Transmembrane</keyword>